<evidence type="ECO:0000313" key="8">
    <source>
        <dbReference type="EMBL" id="MEJ2862124.1"/>
    </source>
</evidence>
<keyword evidence="3 6" id="KW-1133">Transmembrane helix</keyword>
<feature type="region of interest" description="Disordered" evidence="5">
    <location>
        <begin position="230"/>
        <end position="251"/>
    </location>
</feature>
<protein>
    <submittedName>
        <fullName evidence="8">ABC transporter transmembrane domain-containing protein</fullName>
    </submittedName>
</protein>
<dbReference type="PANTHER" id="PTHR43394:SF1">
    <property type="entry name" value="ATP-BINDING CASSETTE SUB-FAMILY B MEMBER 10, MITOCHONDRIAL"/>
    <property type="match status" value="1"/>
</dbReference>
<comment type="caution">
    <text evidence="8">The sequence shown here is derived from an EMBL/GenBank/DDBJ whole genome shotgun (WGS) entry which is preliminary data.</text>
</comment>
<evidence type="ECO:0000256" key="5">
    <source>
        <dbReference type="SAM" id="MobiDB-lite"/>
    </source>
</evidence>
<evidence type="ECO:0000256" key="1">
    <source>
        <dbReference type="ARBA" id="ARBA00004651"/>
    </source>
</evidence>
<gene>
    <name evidence="8" type="ORF">WCD58_13210</name>
</gene>
<proteinExistence type="predicted"/>
<dbReference type="RefSeq" id="WP_337703498.1">
    <property type="nucleotide sequence ID" value="NZ_JBBEGM010000004.1"/>
</dbReference>
<keyword evidence="4 6" id="KW-0472">Membrane</keyword>
<evidence type="ECO:0000256" key="6">
    <source>
        <dbReference type="SAM" id="Phobius"/>
    </source>
</evidence>
<dbReference type="InterPro" id="IPR039421">
    <property type="entry name" value="Type_1_exporter"/>
</dbReference>
<sequence>MVVTEEEAATPRLGRRVVALFAPYRGRLALIALAILVTAGLGIANPFLTQAVFDDALFAPGGPQLGLLAVLVAAMVVIALVSGLIGVGQTYLTTVLGNRVMQGLRDRLFAHLQRMHLGFFTSTKTGVIQSRLDNDVAGVQSVVTETASSILGNVVTVVASVAAMLALSWQLSLVAFVLMPVFIVLQIRVGRVRRRVAANTQASLSDMSAITQESLSVSGCCWPRCSAARSTRSSATGPRTRARPTCRSARR</sequence>
<dbReference type="SUPFAM" id="SSF90123">
    <property type="entry name" value="ABC transporter transmembrane region"/>
    <property type="match status" value="1"/>
</dbReference>
<evidence type="ECO:0000313" key="9">
    <source>
        <dbReference type="Proteomes" id="UP001369736"/>
    </source>
</evidence>
<reference evidence="8 9" key="1">
    <citation type="submission" date="2024-03" db="EMBL/GenBank/DDBJ databases">
        <title>Actinomycetospora sp. OC33-EN07, a novel actinomycete isolated from wild orchid (Aerides multiflora).</title>
        <authorList>
            <person name="Suriyachadkun C."/>
        </authorList>
    </citation>
    <scope>NUCLEOTIDE SEQUENCE [LARGE SCALE GENOMIC DNA]</scope>
    <source>
        <strain evidence="8 9">OC33-EN07</strain>
    </source>
</reference>
<feature type="transmembrane region" description="Helical" evidence="6">
    <location>
        <begin position="157"/>
        <end position="185"/>
    </location>
</feature>
<dbReference type="Gene3D" id="1.20.1560.10">
    <property type="entry name" value="ABC transporter type 1, transmembrane domain"/>
    <property type="match status" value="1"/>
</dbReference>
<evidence type="ECO:0000256" key="2">
    <source>
        <dbReference type="ARBA" id="ARBA00022692"/>
    </source>
</evidence>
<comment type="subcellular location">
    <subcellularLocation>
        <location evidence="1">Cell membrane</location>
        <topology evidence="1">Multi-pass membrane protein</topology>
    </subcellularLocation>
</comment>
<dbReference type="InterPro" id="IPR036640">
    <property type="entry name" value="ABC1_TM_sf"/>
</dbReference>
<dbReference type="InterPro" id="IPR011527">
    <property type="entry name" value="ABC1_TM_dom"/>
</dbReference>
<dbReference type="PROSITE" id="PS50929">
    <property type="entry name" value="ABC_TM1F"/>
    <property type="match status" value="1"/>
</dbReference>
<accession>A0ABU8M5H7</accession>
<dbReference type="Proteomes" id="UP001369736">
    <property type="component" value="Unassembled WGS sequence"/>
</dbReference>
<evidence type="ECO:0000259" key="7">
    <source>
        <dbReference type="PROSITE" id="PS50929"/>
    </source>
</evidence>
<dbReference type="PANTHER" id="PTHR43394">
    <property type="entry name" value="ATP-DEPENDENT PERMEASE MDL1, MITOCHONDRIAL"/>
    <property type="match status" value="1"/>
</dbReference>
<name>A0ABU8M5H7_9PSEU</name>
<dbReference type="Pfam" id="PF00664">
    <property type="entry name" value="ABC_membrane"/>
    <property type="match status" value="1"/>
</dbReference>
<feature type="compositionally biased region" description="Basic residues" evidence="5">
    <location>
        <begin position="240"/>
        <end position="251"/>
    </location>
</feature>
<keyword evidence="9" id="KW-1185">Reference proteome</keyword>
<feature type="compositionally biased region" description="Low complexity" evidence="5">
    <location>
        <begin position="230"/>
        <end position="239"/>
    </location>
</feature>
<feature type="domain" description="ABC transmembrane type-1" evidence="7">
    <location>
        <begin position="29"/>
        <end position="216"/>
    </location>
</feature>
<feature type="transmembrane region" description="Helical" evidence="6">
    <location>
        <begin position="28"/>
        <end position="53"/>
    </location>
</feature>
<keyword evidence="2 6" id="KW-0812">Transmembrane</keyword>
<organism evidence="8 9">
    <name type="scientific">Actinomycetospora flava</name>
    <dbReference type="NCBI Taxonomy" id="3129232"/>
    <lineage>
        <taxon>Bacteria</taxon>
        <taxon>Bacillati</taxon>
        <taxon>Actinomycetota</taxon>
        <taxon>Actinomycetes</taxon>
        <taxon>Pseudonocardiales</taxon>
        <taxon>Pseudonocardiaceae</taxon>
        <taxon>Actinomycetospora</taxon>
    </lineage>
</organism>
<dbReference type="EMBL" id="JBBEGM010000004">
    <property type="protein sequence ID" value="MEJ2862124.1"/>
    <property type="molecule type" value="Genomic_DNA"/>
</dbReference>
<evidence type="ECO:0000256" key="3">
    <source>
        <dbReference type="ARBA" id="ARBA00022989"/>
    </source>
</evidence>
<feature type="transmembrane region" description="Helical" evidence="6">
    <location>
        <begin position="65"/>
        <end position="87"/>
    </location>
</feature>
<evidence type="ECO:0000256" key="4">
    <source>
        <dbReference type="ARBA" id="ARBA00023136"/>
    </source>
</evidence>